<keyword evidence="2" id="KW-0812">Transmembrane</keyword>
<evidence type="ECO:0000256" key="2">
    <source>
        <dbReference type="SAM" id="Phobius"/>
    </source>
</evidence>
<feature type="transmembrane region" description="Helical" evidence="2">
    <location>
        <begin position="772"/>
        <end position="794"/>
    </location>
</feature>
<dbReference type="Gene3D" id="2.70.70.10">
    <property type="entry name" value="Glucose Permease (Domain IIA)"/>
    <property type="match status" value="1"/>
</dbReference>
<evidence type="ECO:0000259" key="3">
    <source>
        <dbReference type="Pfam" id="PF20155"/>
    </source>
</evidence>
<dbReference type="SUPFAM" id="SSF58113">
    <property type="entry name" value="Apolipoprotein A-I"/>
    <property type="match status" value="1"/>
</dbReference>
<keyword evidence="1" id="KW-0175">Coiled coil</keyword>
<organism evidence="4 5">
    <name type="scientific">Pediococcus stilesii</name>
    <dbReference type="NCBI Taxonomy" id="331679"/>
    <lineage>
        <taxon>Bacteria</taxon>
        <taxon>Bacillati</taxon>
        <taxon>Bacillota</taxon>
        <taxon>Bacilli</taxon>
        <taxon>Lactobacillales</taxon>
        <taxon>Lactobacillaceae</taxon>
        <taxon>Pediococcus</taxon>
    </lineage>
</organism>
<sequence length="1503" mass="163192">METIQGYRFAIDLDDGGVARKFSEIKNEAKLLKSSMQANFATIRSGEGIMAAYAQKVNDAGRAIEGQKAVIARLKQEQNGLDLETQKGREAYVKYENQINAAKRSIESLESQQAKAKQSLDVQKSGIIALTTAMKQRDELSNAYVKRLESEGNHEKAVIEQRDNAKKSIKETNQALEKERDLLEKMGKNGSSDSAINKQKIAVEKLKTSLNESKKAVSGFDNELKRINPTPFQRIKNGLSGINREGEKTHSIFKSVFAANIISNGFSSAVGAISGKLKEAMSASMEYARAQQTMNASWLTLTGNAKEGKKMVSMTNEMAASFANSTDMVNDLNQKFYSISNNSGVTKKLTTDVLTLQDAFGKTDDEVKNFSTQYSQMMANGKVSAQDMMSFVNVFPKIRTELLETEKKISGNHSLSMKQLNDMISAGDVSSKTMQEVMDGMQKKYSGATANFGKTFDGMNRTITARVPALMSAFTTPLLNMQNPFLGTISKWVSDPKTEKNFSKLGDVASKGFSNITTAFSKALNIKSGSNNSEKIFTTMSNSITGMANLISKHAKDIVGFFKGLWSSVKIIGSIGTGFFKGIIDGVGAVAKPLAKLIGGGKSVNSLSGALEALSKQKGALETFGKVLAGIFITKKVFDFASSIVHVGTKIKNFAKDVKENARIIRDSLKWTARLVTKGAKKGLDTFLSISKSTGRGIGKALKWTAKVSRTGASKAISLLSKTAKGTGKIIGKSLKFTAKVSSAAAIKALTGLRKAALLTGKAFLQMGKFMLANPFVAIAAAVVAIGVGLYELYKHNKKFRDMVNGWGKAISNFTKNVIKNVTKFFKDFGKNWDKFWSGIGKGIGKTWKGITGGINKQYKNITKGFSSFGKKFSKSWNKYWSDTGKKLSKSWKSMGKSVDKFNKDTNKNWNKFKGSFSKSWNKHWNSTKKYLGDRWNDMRKSSSGWGDNMSKWVGSWGDTFKKAWSNIVDSVKKTFGGLWDEMKKLAGNGINAVSGVINNGINGINGIIHTFGGSKKTIGTIPKVHFATGTGSLNGTSFRRAINQITPAVVNDEPGAKNPELIFRKATRSVEYMKGTNANTILFPGDEVANASDSARLAPMFGLSHFANGGIGDFFGGIWNGVKGFASGVSRTLSNLWDIGTKIVKNPMQALESLMPFSNNGAKGFFPTIVKGGYKFAKKQISEWWKALWSMVNFDGGAWASSPGKGWSVTSGFGNRGAVSGGYSAHDGVDYSGGKTVHAMHGNEVWYVGGAPAGWGGDKGIGESVVTKARDAYVIYQELNGKYNSGASILVKKGDHVKPGDPIARLGPSGNHVHVGVSKTNPFSHSGATTAGWLDVTKMKSTTGSITDILNDVKADNPIKRLVKSQVGSSFWKMISKIATQGFENGGFVNQHQMIEVGERNLPEAIVPLDLSKSSRTYQILGQIVTRLAGRESAVNTSPTYSEKSDEFKRLEDKFDILIGMFSQLLGINVSQLTAIKATGFNKQDWYKQQAKDQSSSDYQSL</sequence>
<keyword evidence="2" id="KW-0472">Membrane</keyword>
<keyword evidence="2" id="KW-1133">Transmembrane helix</keyword>
<dbReference type="PANTHER" id="PTHR21666:SF270">
    <property type="entry name" value="MUREIN HYDROLASE ACTIVATOR ENVC"/>
    <property type="match status" value="1"/>
</dbReference>
<evidence type="ECO:0000313" key="5">
    <source>
        <dbReference type="Proteomes" id="UP000305541"/>
    </source>
</evidence>
<comment type="caution">
    <text evidence="4">The sequence shown here is derived from an EMBL/GenBank/DDBJ whole genome shotgun (WGS) entry which is preliminary data.</text>
</comment>
<accession>A0A5R9BUP0</accession>
<dbReference type="RefSeq" id="WP_138474758.1">
    <property type="nucleotide sequence ID" value="NZ_VBTH01000017.1"/>
</dbReference>
<evidence type="ECO:0000256" key="1">
    <source>
        <dbReference type="SAM" id="Coils"/>
    </source>
</evidence>
<dbReference type="EMBL" id="VBTH01000017">
    <property type="protein sequence ID" value="TLQ03652.1"/>
    <property type="molecule type" value="Genomic_DNA"/>
</dbReference>
<name>A0A5R9BUP0_9LACO</name>
<feature type="domain" description="Tape measure protein N-terminal" evidence="3">
    <location>
        <begin position="285"/>
        <end position="472"/>
    </location>
</feature>
<dbReference type="SUPFAM" id="SSF51261">
    <property type="entry name" value="Duplicated hybrid motif"/>
    <property type="match status" value="1"/>
</dbReference>
<dbReference type="Pfam" id="PF20155">
    <property type="entry name" value="TMP_3"/>
    <property type="match status" value="1"/>
</dbReference>
<protein>
    <submittedName>
        <fullName evidence="4">Tape measure protein</fullName>
    </submittedName>
</protein>
<gene>
    <name evidence="4" type="ORF">FEZ51_08585</name>
</gene>
<feature type="coiled-coil region" evidence="1">
    <location>
        <begin position="159"/>
        <end position="189"/>
    </location>
</feature>
<dbReference type="InterPro" id="IPR050570">
    <property type="entry name" value="Cell_wall_metabolism_enzyme"/>
</dbReference>
<feature type="coiled-coil region" evidence="1">
    <location>
        <begin position="92"/>
        <end position="119"/>
    </location>
</feature>
<reference evidence="4 5" key="1">
    <citation type="submission" date="2019-05" db="EMBL/GenBank/DDBJ databases">
        <title>The metagenome of a microbial culture collection derived from dairy environment covers the genomic content of the human microbiome.</title>
        <authorList>
            <person name="Roder T."/>
            <person name="Wuthrich D."/>
            <person name="Sattari Z."/>
            <person name="Von Ah U."/>
            <person name="Bar C."/>
            <person name="Ronchi F."/>
            <person name="Macpherson A.J."/>
            <person name="Ganal-Vonarburg S.C."/>
            <person name="Bruggmann R."/>
            <person name="Vergeres G."/>
        </authorList>
    </citation>
    <scope>NUCLEOTIDE SEQUENCE [LARGE SCALE GENOMIC DNA]</scope>
    <source>
        <strain evidence="4 5">FAM 18815</strain>
    </source>
</reference>
<evidence type="ECO:0000313" key="4">
    <source>
        <dbReference type="EMBL" id="TLQ03652.1"/>
    </source>
</evidence>
<dbReference type="InterPro" id="IPR011055">
    <property type="entry name" value="Dup_hybrid_motif"/>
</dbReference>
<dbReference type="CDD" id="cd12797">
    <property type="entry name" value="M23_peptidase"/>
    <property type="match status" value="1"/>
</dbReference>
<dbReference type="Proteomes" id="UP000305541">
    <property type="component" value="Unassembled WGS sequence"/>
</dbReference>
<dbReference type="PANTHER" id="PTHR21666">
    <property type="entry name" value="PEPTIDASE-RELATED"/>
    <property type="match status" value="1"/>
</dbReference>
<proteinExistence type="predicted"/>
<dbReference type="NCBIfam" id="TIGR02675">
    <property type="entry name" value="tape_meas_nterm"/>
    <property type="match status" value="1"/>
</dbReference>
<dbReference type="OrthoDB" id="2137849at2"/>
<dbReference type="GO" id="GO:0004222">
    <property type="term" value="F:metalloendopeptidase activity"/>
    <property type="evidence" value="ECO:0007669"/>
    <property type="project" value="TreeGrafter"/>
</dbReference>
<dbReference type="InterPro" id="IPR013491">
    <property type="entry name" value="Tape_meas_N"/>
</dbReference>